<evidence type="ECO:0000256" key="1">
    <source>
        <dbReference type="SAM" id="MobiDB-lite"/>
    </source>
</evidence>
<evidence type="ECO:0000256" key="2">
    <source>
        <dbReference type="SAM" id="SignalP"/>
    </source>
</evidence>
<feature type="signal peptide" evidence="2">
    <location>
        <begin position="1"/>
        <end position="22"/>
    </location>
</feature>
<dbReference type="EMBL" id="JAHZIK010000053">
    <property type="protein sequence ID" value="MBW7453239.1"/>
    <property type="molecule type" value="Genomic_DNA"/>
</dbReference>
<comment type="caution">
    <text evidence="3">The sequence shown here is derived from an EMBL/GenBank/DDBJ whole genome shotgun (WGS) entry which is preliminary data.</text>
</comment>
<sequence length="83" mass="8972">MKKLICAAAAACLCLCTGCVKSNVEPAMTYEDGHLQSISTDVYPLSRSIFGDVYGLKRDPENKKPGLTEEKHVGKGGGRLRDE</sequence>
<evidence type="ECO:0000313" key="4">
    <source>
        <dbReference type="Proteomes" id="UP001519887"/>
    </source>
</evidence>
<keyword evidence="2" id="KW-0732">Signal</keyword>
<organism evidence="3 4">
    <name type="scientific">Paenibacillus sepulcri</name>
    <dbReference type="NCBI Taxonomy" id="359917"/>
    <lineage>
        <taxon>Bacteria</taxon>
        <taxon>Bacillati</taxon>
        <taxon>Bacillota</taxon>
        <taxon>Bacilli</taxon>
        <taxon>Bacillales</taxon>
        <taxon>Paenibacillaceae</taxon>
        <taxon>Paenibacillus</taxon>
    </lineage>
</organism>
<accession>A0ABS7BX51</accession>
<proteinExistence type="predicted"/>
<protein>
    <submittedName>
        <fullName evidence="3">Uncharacterized protein</fullName>
    </submittedName>
</protein>
<name>A0ABS7BX51_9BACL</name>
<dbReference type="RefSeq" id="WP_210042103.1">
    <property type="nucleotide sequence ID" value="NZ_JBHLVU010000073.1"/>
</dbReference>
<feature type="region of interest" description="Disordered" evidence="1">
    <location>
        <begin position="58"/>
        <end position="83"/>
    </location>
</feature>
<gene>
    <name evidence="3" type="ORF">K0U00_04220</name>
</gene>
<evidence type="ECO:0000313" key="3">
    <source>
        <dbReference type="EMBL" id="MBW7453239.1"/>
    </source>
</evidence>
<reference evidence="3 4" key="1">
    <citation type="submission" date="2021-07" db="EMBL/GenBank/DDBJ databases">
        <title>Paenibacillus radiodurans sp. nov., isolated from the southeastern edge of Tengger Desert.</title>
        <authorList>
            <person name="Zhang G."/>
        </authorList>
    </citation>
    <scope>NUCLEOTIDE SEQUENCE [LARGE SCALE GENOMIC DNA]</scope>
    <source>
        <strain evidence="3 4">CCM 7311</strain>
    </source>
</reference>
<feature type="chain" id="PRO_5046072380" evidence="2">
    <location>
        <begin position="23"/>
        <end position="83"/>
    </location>
</feature>
<dbReference type="Proteomes" id="UP001519887">
    <property type="component" value="Unassembled WGS sequence"/>
</dbReference>
<keyword evidence="4" id="KW-1185">Reference proteome</keyword>